<keyword evidence="5" id="KW-0418">Kinase</keyword>
<evidence type="ECO:0000256" key="1">
    <source>
        <dbReference type="ARBA" id="ARBA00022741"/>
    </source>
</evidence>
<name>A0A8H6WMH9_MYCCL</name>
<dbReference type="SMART" id="SM00220">
    <property type="entry name" value="S_TKc"/>
    <property type="match status" value="1"/>
</dbReference>
<dbReference type="SUPFAM" id="SSF56112">
    <property type="entry name" value="Protein kinase-like (PK-like)"/>
    <property type="match status" value="1"/>
</dbReference>
<dbReference type="GO" id="GO:0005737">
    <property type="term" value="C:cytoplasm"/>
    <property type="evidence" value="ECO:0007669"/>
    <property type="project" value="TreeGrafter"/>
</dbReference>
<keyword evidence="2" id="KW-0067">ATP-binding</keyword>
<feature type="compositionally biased region" description="Acidic residues" evidence="3">
    <location>
        <begin position="229"/>
        <end position="239"/>
    </location>
</feature>
<dbReference type="GO" id="GO:0005524">
    <property type="term" value="F:ATP binding"/>
    <property type="evidence" value="ECO:0007669"/>
    <property type="project" value="UniProtKB-KW"/>
</dbReference>
<dbReference type="InterPro" id="IPR000719">
    <property type="entry name" value="Prot_kinase_dom"/>
</dbReference>
<evidence type="ECO:0000256" key="2">
    <source>
        <dbReference type="ARBA" id="ARBA00022840"/>
    </source>
</evidence>
<dbReference type="OrthoDB" id="4062651at2759"/>
<feature type="compositionally biased region" description="Low complexity" evidence="3">
    <location>
        <begin position="576"/>
        <end position="593"/>
    </location>
</feature>
<dbReference type="PROSITE" id="PS50011">
    <property type="entry name" value="PROTEIN_KINASE_DOM"/>
    <property type="match status" value="1"/>
</dbReference>
<feature type="region of interest" description="Disordered" evidence="3">
    <location>
        <begin position="467"/>
        <end position="616"/>
    </location>
</feature>
<dbReference type="PANTHER" id="PTHR24346">
    <property type="entry name" value="MAP/MICROTUBULE AFFINITY-REGULATING KINASE"/>
    <property type="match status" value="1"/>
</dbReference>
<feature type="compositionally biased region" description="Basic and acidic residues" evidence="3">
    <location>
        <begin position="530"/>
        <end position="543"/>
    </location>
</feature>
<feature type="region of interest" description="Disordered" evidence="3">
    <location>
        <begin position="628"/>
        <end position="661"/>
    </location>
</feature>
<reference evidence="5" key="1">
    <citation type="submission" date="2020-05" db="EMBL/GenBank/DDBJ databases">
        <title>Mycena genomes resolve the evolution of fungal bioluminescence.</title>
        <authorList>
            <person name="Tsai I.J."/>
        </authorList>
    </citation>
    <scope>NUCLEOTIDE SEQUENCE</scope>
    <source>
        <strain evidence="5">110903Hualien_Pintung</strain>
    </source>
</reference>
<dbReference type="GO" id="GO:0000226">
    <property type="term" value="P:microtubule cytoskeleton organization"/>
    <property type="evidence" value="ECO:0007669"/>
    <property type="project" value="TreeGrafter"/>
</dbReference>
<comment type="caution">
    <text evidence="5">The sequence shown here is derived from an EMBL/GenBank/DDBJ whole genome shotgun (WGS) entry which is preliminary data.</text>
</comment>
<evidence type="ECO:0000256" key="3">
    <source>
        <dbReference type="SAM" id="MobiDB-lite"/>
    </source>
</evidence>
<evidence type="ECO:0000313" key="5">
    <source>
        <dbReference type="EMBL" id="KAF7322832.1"/>
    </source>
</evidence>
<dbReference type="PROSITE" id="PS00108">
    <property type="entry name" value="PROTEIN_KINASE_ST"/>
    <property type="match status" value="1"/>
</dbReference>
<evidence type="ECO:0000259" key="4">
    <source>
        <dbReference type="PROSITE" id="PS50011"/>
    </source>
</evidence>
<protein>
    <submittedName>
        <fullName evidence="5">CAMK/CAMK-unique protein kinase</fullName>
    </submittedName>
</protein>
<dbReference type="EMBL" id="JACAZE010000001">
    <property type="protein sequence ID" value="KAF7322832.1"/>
    <property type="molecule type" value="Genomic_DNA"/>
</dbReference>
<proteinExistence type="predicted"/>
<dbReference type="Proteomes" id="UP000613580">
    <property type="component" value="Unassembled WGS sequence"/>
</dbReference>
<sequence>MHRETNNFHRFFSYPATSAVDGLPVSNGMTLPLDVGPPRNPTPEPELASSPAALFLSAFSPVAEQKMELKIEGSVVGGFTLGPIIAHGAFSTIRRASAVTTGAVVAVKIVPRTHVLSTAETRKRLQNEEEIWTSLSHEHILPLFAAVHTQENDYFVTQLCPAGSLFDIMRGGVPSRDDAGRMFRQIVRGLRYLHCEKRLVHRDIKLENVLVDEAGVCRIADFGMAKSIDEDDQEDEESAGESLAVPIPKSQSAPLGRAVSLAVPRHRAAGRDRTTSVPAVLPRTTETEFQPGSLPYAAPELLGPPKVSLTASSSLSTKGRHGHGSAGTVKSNSAFLSRQATMDSVASISSSDSSTSTKTNESVPIPITSSAHPQPAQDIWALGVLLYALLTGNLPFVDAFEPRLVLKILGGTYPAPPASTPRGTLAVLRGCLSARVADRWDIEKVDECAWAVGGEDVAMGIATSPLSSGESALLDDEEPPVVTSPLGHEHALNRGRPSAAARRASERAERSSSRAPYTAERPPPLRRSSSKPDGDCTHADSRSVSRSLSRNTRWDEERSASLRRRSASRSLEDSSDSLSRTRSSGSASGSLSRSMERSRSRSPESRSMGPRTPVDVLSPLMGLGLGLNMGAKPHVREGRRRARDPPLSMRMTSQEDGERFGLGLQMAEEQEEDAI</sequence>
<evidence type="ECO:0000313" key="6">
    <source>
        <dbReference type="Proteomes" id="UP000613580"/>
    </source>
</evidence>
<dbReference type="AlphaFoldDB" id="A0A8H6WMH9"/>
<organism evidence="5 6">
    <name type="scientific">Mycena chlorophos</name>
    <name type="common">Agaric fungus</name>
    <name type="synonym">Agaricus chlorophos</name>
    <dbReference type="NCBI Taxonomy" id="658473"/>
    <lineage>
        <taxon>Eukaryota</taxon>
        <taxon>Fungi</taxon>
        <taxon>Dikarya</taxon>
        <taxon>Basidiomycota</taxon>
        <taxon>Agaricomycotina</taxon>
        <taxon>Agaricomycetes</taxon>
        <taxon>Agaricomycetidae</taxon>
        <taxon>Agaricales</taxon>
        <taxon>Marasmiineae</taxon>
        <taxon>Mycenaceae</taxon>
        <taxon>Mycena</taxon>
    </lineage>
</organism>
<keyword evidence="1" id="KW-0547">Nucleotide-binding</keyword>
<feature type="domain" description="Protein kinase" evidence="4">
    <location>
        <begin position="79"/>
        <end position="451"/>
    </location>
</feature>
<accession>A0A8H6WMH9</accession>
<feature type="region of interest" description="Disordered" evidence="3">
    <location>
        <begin position="228"/>
        <end position="332"/>
    </location>
</feature>
<dbReference type="InterPro" id="IPR008271">
    <property type="entry name" value="Ser/Thr_kinase_AS"/>
</dbReference>
<dbReference type="PANTHER" id="PTHR24346:SF76">
    <property type="entry name" value="NON-SPECIFIC SERINE_THREONINE PROTEIN KINASE"/>
    <property type="match status" value="1"/>
</dbReference>
<dbReference type="GO" id="GO:0004674">
    <property type="term" value="F:protein serine/threonine kinase activity"/>
    <property type="evidence" value="ECO:0007669"/>
    <property type="project" value="TreeGrafter"/>
</dbReference>
<dbReference type="Pfam" id="PF00069">
    <property type="entry name" value="Pkinase"/>
    <property type="match status" value="1"/>
</dbReference>
<feature type="compositionally biased region" description="Basic and acidic residues" evidence="3">
    <location>
        <begin position="503"/>
        <end position="512"/>
    </location>
</feature>
<dbReference type="GO" id="GO:0035556">
    <property type="term" value="P:intracellular signal transduction"/>
    <property type="evidence" value="ECO:0007669"/>
    <property type="project" value="TreeGrafter"/>
</dbReference>
<feature type="compositionally biased region" description="Basic and acidic residues" evidence="3">
    <location>
        <begin position="594"/>
        <end position="604"/>
    </location>
</feature>
<dbReference type="Gene3D" id="1.10.510.10">
    <property type="entry name" value="Transferase(Phosphotransferase) domain 1"/>
    <property type="match status" value="2"/>
</dbReference>
<dbReference type="InterPro" id="IPR011009">
    <property type="entry name" value="Kinase-like_dom_sf"/>
</dbReference>
<keyword evidence="5" id="KW-0808">Transferase</keyword>
<keyword evidence="6" id="KW-1185">Reference proteome</keyword>
<gene>
    <name evidence="5" type="ORF">HMN09_00062600</name>
</gene>